<dbReference type="InterPro" id="IPR011009">
    <property type="entry name" value="Kinase-like_dom_sf"/>
</dbReference>
<evidence type="ECO:0000313" key="13">
    <source>
        <dbReference type="Proteomes" id="UP000032180"/>
    </source>
</evidence>
<protein>
    <recommendedName>
        <fullName evidence="11">Protein kinase domain-containing protein</fullName>
    </recommendedName>
</protein>
<reference evidence="12" key="3">
    <citation type="submission" date="2015-04" db="UniProtKB">
        <authorList>
            <consortium name="EnsemblPlants"/>
        </authorList>
    </citation>
    <scope>IDENTIFICATION</scope>
</reference>
<dbReference type="GO" id="GO:0004672">
    <property type="term" value="F:protein kinase activity"/>
    <property type="evidence" value="ECO:0007669"/>
    <property type="project" value="InterPro"/>
</dbReference>
<evidence type="ECO:0000256" key="1">
    <source>
        <dbReference type="ARBA" id="ARBA00022614"/>
    </source>
</evidence>
<feature type="compositionally biased region" description="Low complexity" evidence="8">
    <location>
        <begin position="654"/>
        <end position="665"/>
    </location>
</feature>
<dbReference type="Gene3D" id="1.10.510.10">
    <property type="entry name" value="Transferase(Phosphotransferase) domain 1"/>
    <property type="match status" value="2"/>
</dbReference>
<keyword evidence="4" id="KW-0677">Repeat</keyword>
<dbReference type="InterPro" id="IPR013210">
    <property type="entry name" value="LRR_N_plant-typ"/>
</dbReference>
<dbReference type="PROSITE" id="PS50011">
    <property type="entry name" value="PROTEIN_KINASE_DOM"/>
    <property type="match status" value="1"/>
</dbReference>
<evidence type="ECO:0000256" key="10">
    <source>
        <dbReference type="SAM" id="SignalP"/>
    </source>
</evidence>
<dbReference type="EnsemblPlants" id="LPERR05G15810.1">
    <property type="protein sequence ID" value="LPERR05G15810.1"/>
    <property type="gene ID" value="LPERR05G15810"/>
</dbReference>
<evidence type="ECO:0000313" key="12">
    <source>
        <dbReference type="EnsemblPlants" id="LPERR05G15810.1"/>
    </source>
</evidence>
<dbReference type="Proteomes" id="UP000032180">
    <property type="component" value="Chromosome 5"/>
</dbReference>
<organism evidence="12 13">
    <name type="scientific">Leersia perrieri</name>
    <dbReference type="NCBI Taxonomy" id="77586"/>
    <lineage>
        <taxon>Eukaryota</taxon>
        <taxon>Viridiplantae</taxon>
        <taxon>Streptophyta</taxon>
        <taxon>Embryophyta</taxon>
        <taxon>Tracheophyta</taxon>
        <taxon>Spermatophyta</taxon>
        <taxon>Magnoliopsida</taxon>
        <taxon>Liliopsida</taxon>
        <taxon>Poales</taxon>
        <taxon>Poaceae</taxon>
        <taxon>BOP clade</taxon>
        <taxon>Oryzoideae</taxon>
        <taxon>Oryzeae</taxon>
        <taxon>Oryzinae</taxon>
        <taxon>Leersia</taxon>
    </lineage>
</organism>
<evidence type="ECO:0000259" key="11">
    <source>
        <dbReference type="PROSITE" id="PS50011"/>
    </source>
</evidence>
<dbReference type="Pfam" id="PF00560">
    <property type="entry name" value="LRR_1"/>
    <property type="match status" value="2"/>
</dbReference>
<feature type="transmembrane region" description="Helical" evidence="9">
    <location>
        <begin position="268"/>
        <end position="292"/>
    </location>
</feature>
<dbReference type="InterPro" id="IPR001245">
    <property type="entry name" value="Ser-Thr/Tyr_kinase_cat_dom"/>
</dbReference>
<comment type="subcellular location">
    <subcellularLocation>
        <location evidence="7">Endomembrane system</location>
        <topology evidence="7">Single-pass type I membrane protein</topology>
    </subcellularLocation>
</comment>
<feature type="compositionally biased region" description="Polar residues" evidence="8">
    <location>
        <begin position="632"/>
        <end position="646"/>
    </location>
</feature>
<dbReference type="Gene3D" id="3.80.10.10">
    <property type="entry name" value="Ribonuclease Inhibitor"/>
    <property type="match status" value="1"/>
</dbReference>
<dbReference type="InterPro" id="IPR000719">
    <property type="entry name" value="Prot_kinase_dom"/>
</dbReference>
<evidence type="ECO:0000256" key="6">
    <source>
        <dbReference type="ARBA" id="ARBA00023136"/>
    </source>
</evidence>
<dbReference type="AlphaFoldDB" id="A0A0D9WHK2"/>
<dbReference type="GO" id="GO:0012505">
    <property type="term" value="C:endomembrane system"/>
    <property type="evidence" value="ECO:0007669"/>
    <property type="project" value="UniProtKB-SubCell"/>
</dbReference>
<feature type="region of interest" description="Disordered" evidence="8">
    <location>
        <begin position="630"/>
        <end position="665"/>
    </location>
</feature>
<evidence type="ECO:0000256" key="9">
    <source>
        <dbReference type="SAM" id="Phobius"/>
    </source>
</evidence>
<dbReference type="PANTHER" id="PTHR46084:SF44">
    <property type="entry name" value="OS05G0471000 PROTEIN"/>
    <property type="match status" value="1"/>
</dbReference>
<dbReference type="Gene3D" id="3.30.200.20">
    <property type="entry name" value="Phosphorylase Kinase, domain 1"/>
    <property type="match status" value="1"/>
</dbReference>
<keyword evidence="2 9" id="KW-0812">Transmembrane</keyword>
<dbReference type="SUPFAM" id="SSF56112">
    <property type="entry name" value="Protein kinase-like (PK-like)"/>
    <property type="match status" value="1"/>
</dbReference>
<dbReference type="eggNOG" id="ENOG502QQVC">
    <property type="taxonomic scope" value="Eukaryota"/>
</dbReference>
<evidence type="ECO:0000256" key="3">
    <source>
        <dbReference type="ARBA" id="ARBA00022729"/>
    </source>
</evidence>
<keyword evidence="1" id="KW-0433">Leucine-rich repeat</keyword>
<name>A0A0D9WHK2_9ORYZ</name>
<feature type="compositionally biased region" description="Pro residues" evidence="8">
    <location>
        <begin position="232"/>
        <end position="246"/>
    </location>
</feature>
<dbReference type="STRING" id="77586.A0A0D9WHK2"/>
<evidence type="ECO:0000256" key="5">
    <source>
        <dbReference type="ARBA" id="ARBA00022989"/>
    </source>
</evidence>
<feature type="signal peptide" evidence="10">
    <location>
        <begin position="1"/>
        <end position="26"/>
    </location>
</feature>
<keyword evidence="13" id="KW-1185">Reference proteome</keyword>
<evidence type="ECO:0000256" key="4">
    <source>
        <dbReference type="ARBA" id="ARBA00022737"/>
    </source>
</evidence>
<dbReference type="FunFam" id="3.80.10.10:FF:000400">
    <property type="entry name" value="Nuclear pore complex protein NUP107"/>
    <property type="match status" value="1"/>
</dbReference>
<feature type="domain" description="Protein kinase" evidence="11">
    <location>
        <begin position="323"/>
        <end position="588"/>
    </location>
</feature>
<evidence type="ECO:0000256" key="7">
    <source>
        <dbReference type="ARBA" id="ARBA00046288"/>
    </source>
</evidence>
<reference evidence="12 13" key="1">
    <citation type="submission" date="2012-08" db="EMBL/GenBank/DDBJ databases">
        <title>Oryza genome evolution.</title>
        <authorList>
            <person name="Wing R.A."/>
        </authorList>
    </citation>
    <scope>NUCLEOTIDE SEQUENCE</scope>
</reference>
<dbReference type="PANTHER" id="PTHR46084">
    <property type="entry name" value="PROTEIN MALE DISCOVERER 2"/>
    <property type="match status" value="1"/>
</dbReference>
<dbReference type="SUPFAM" id="SSF52058">
    <property type="entry name" value="L domain-like"/>
    <property type="match status" value="1"/>
</dbReference>
<dbReference type="InterPro" id="IPR032675">
    <property type="entry name" value="LRR_dom_sf"/>
</dbReference>
<keyword evidence="5 9" id="KW-1133">Transmembrane helix</keyword>
<keyword evidence="3 10" id="KW-0732">Signal</keyword>
<accession>A0A0D9WHK2</accession>
<dbReference type="GO" id="GO:0005524">
    <property type="term" value="F:ATP binding"/>
    <property type="evidence" value="ECO:0007669"/>
    <property type="project" value="InterPro"/>
</dbReference>
<evidence type="ECO:0000256" key="8">
    <source>
        <dbReference type="SAM" id="MobiDB-lite"/>
    </source>
</evidence>
<feature type="chain" id="PRO_5002348666" description="Protein kinase domain-containing protein" evidence="10">
    <location>
        <begin position="27"/>
        <end position="724"/>
    </location>
</feature>
<dbReference type="Pfam" id="PF07714">
    <property type="entry name" value="PK_Tyr_Ser-Thr"/>
    <property type="match status" value="1"/>
</dbReference>
<dbReference type="Pfam" id="PF08263">
    <property type="entry name" value="LRRNT_2"/>
    <property type="match status" value="1"/>
</dbReference>
<reference evidence="13" key="2">
    <citation type="submission" date="2013-12" db="EMBL/GenBank/DDBJ databases">
        <authorList>
            <person name="Yu Y."/>
            <person name="Lee S."/>
            <person name="de Baynast K."/>
            <person name="Wissotski M."/>
            <person name="Liu L."/>
            <person name="Talag J."/>
            <person name="Goicoechea J."/>
            <person name="Angelova A."/>
            <person name="Jetty R."/>
            <person name="Kudrna D."/>
            <person name="Golser W."/>
            <person name="Rivera L."/>
            <person name="Zhang J."/>
            <person name="Wing R."/>
        </authorList>
    </citation>
    <scope>NUCLEOTIDE SEQUENCE</scope>
</reference>
<sequence>MGTRRRKNPVIFFFLWFLMAFELCASLNHEGAALLKFKEMIDADPYNALLDWDEGSTTPCSWFGVECSGDGRVMALNLQNHGLTGVLSWEIGKLTYMHSLVLHNNSFYGVIPTEIGDLQELKVLDLGYNNFNGPFLSDLQNILSLEFLFLKGNKLSGGLPFELQELTRLCESQVHQDRTPSNMASTARNEENSTIRKLLVSKQKNSQRISWLPHNPAVRPHRGQDSQLSAPAPQPPLSSEPIPSPAPSVSTTTHQTQGRKSKSSKSSVIYSSVGGVACLVVVALSAAFFLCYRRRKTSTVVPFSPTASGQLQTATLGGLTSFRRLELETACEDFSNIIDALHSFTLYKGTLPCGAEIAVVSTLVTYACGWTTIAEAQFKNKVEVLSKVSHKNFMNLVGYCEDEEPFTRMMVFEYVSNGTLFEHLHVKEAEQLNWQSRLRIAMGVIYCLNYMQHQNPPVLLRDLSTSCIYLTEDNAAKVSDISFWGGKEEEEKSDASDEDITVYKFGLLLLETISGRRPYSDDYGLLVLWAHRYLNGDKPLMEMVDPTLKSVPEEHIRALTELVKSCLSDDHSERPTVAEVTARMQEVTGISEEQATPRNSPFALPSVTLRRGGDDATVDASARGAVRLRANPHSTGLTLHGRSSMNPHALGDVSSPPRASSSSSSTSMSFLLRRGGGVSVMMFSWWWRGGCGGFGWCSRAEARRSDCARRIAAAADVSSSCLEL</sequence>
<keyword evidence="6 9" id="KW-0472">Membrane</keyword>
<dbReference type="Gramene" id="LPERR05G15810.1">
    <property type="protein sequence ID" value="LPERR05G15810.1"/>
    <property type="gene ID" value="LPERR05G15810"/>
</dbReference>
<evidence type="ECO:0000256" key="2">
    <source>
        <dbReference type="ARBA" id="ARBA00022692"/>
    </source>
</evidence>
<feature type="region of interest" description="Disordered" evidence="8">
    <location>
        <begin position="174"/>
        <end position="193"/>
    </location>
</feature>
<dbReference type="FunFam" id="3.30.200.20:FF:000489">
    <property type="entry name" value="Inactive receptor-like serine/threonine-protein kinase"/>
    <property type="match status" value="1"/>
</dbReference>
<dbReference type="InterPro" id="IPR001611">
    <property type="entry name" value="Leu-rich_rpt"/>
</dbReference>
<proteinExistence type="predicted"/>
<feature type="region of interest" description="Disordered" evidence="8">
    <location>
        <begin position="205"/>
        <end position="264"/>
    </location>
</feature>